<keyword evidence="2" id="KW-1133">Transmembrane helix</keyword>
<evidence type="ECO:0000256" key="1">
    <source>
        <dbReference type="SAM" id="Coils"/>
    </source>
</evidence>
<dbReference type="AlphaFoldDB" id="A0A3L9MG17"/>
<proteinExistence type="predicted"/>
<dbReference type="Proteomes" id="UP000275348">
    <property type="component" value="Unassembled WGS sequence"/>
</dbReference>
<sequence>MTKNRPTNKKTEKVKKEDLPSKNTILKILAGDFLTKNGSRQNWKIILFLVGLAFISITSSHWVDKKVVRINELQESVEDLKSQYTDKHRDLMRMQLETEVISKTEMYGLKIPDKQPYYIVEEVEEVQSIDE</sequence>
<evidence type="ECO:0000313" key="3">
    <source>
        <dbReference type="EMBL" id="RLZ11937.1"/>
    </source>
</evidence>
<organism evidence="3 4">
    <name type="scientific">Faecalibacter macacae</name>
    <dbReference type="NCBI Taxonomy" id="1859289"/>
    <lineage>
        <taxon>Bacteria</taxon>
        <taxon>Pseudomonadati</taxon>
        <taxon>Bacteroidota</taxon>
        <taxon>Flavobacteriia</taxon>
        <taxon>Flavobacteriales</taxon>
        <taxon>Weeksellaceae</taxon>
        <taxon>Faecalibacter</taxon>
    </lineage>
</organism>
<comment type="caution">
    <text evidence="3">The sequence shown here is derived from an EMBL/GenBank/DDBJ whole genome shotgun (WGS) entry which is preliminary data.</text>
</comment>
<reference evidence="3 4" key="1">
    <citation type="submission" date="2018-10" db="EMBL/GenBank/DDBJ databases">
        <authorList>
            <person name="Chen X."/>
        </authorList>
    </citation>
    <scope>NUCLEOTIDE SEQUENCE [LARGE SCALE GENOMIC DNA]</scope>
    <source>
        <strain evidence="3 4">YIM 102668</strain>
    </source>
</reference>
<name>A0A3L9MG17_9FLAO</name>
<dbReference type="Pfam" id="PF19579">
    <property type="entry name" value="FtsL_2"/>
    <property type="match status" value="1"/>
</dbReference>
<keyword evidence="4" id="KW-1185">Reference proteome</keyword>
<accession>A0A3L9MG17</accession>
<dbReference type="InterPro" id="IPR045755">
    <property type="entry name" value="FtsL-like"/>
</dbReference>
<dbReference type="OrthoDB" id="1447428at2"/>
<keyword evidence="2" id="KW-0472">Membrane</keyword>
<gene>
    <name evidence="3" type="ORF">EAH69_03170</name>
</gene>
<evidence type="ECO:0000313" key="4">
    <source>
        <dbReference type="Proteomes" id="UP000275348"/>
    </source>
</evidence>
<evidence type="ECO:0008006" key="5">
    <source>
        <dbReference type="Google" id="ProtNLM"/>
    </source>
</evidence>
<keyword evidence="1" id="KW-0175">Coiled coil</keyword>
<feature type="coiled-coil region" evidence="1">
    <location>
        <begin position="63"/>
        <end position="90"/>
    </location>
</feature>
<evidence type="ECO:0000256" key="2">
    <source>
        <dbReference type="SAM" id="Phobius"/>
    </source>
</evidence>
<protein>
    <recommendedName>
        <fullName evidence="5">S-adenosyl-methyltransferase</fullName>
    </recommendedName>
</protein>
<keyword evidence="2" id="KW-0812">Transmembrane</keyword>
<dbReference type="EMBL" id="RDOJ01000003">
    <property type="protein sequence ID" value="RLZ11937.1"/>
    <property type="molecule type" value="Genomic_DNA"/>
</dbReference>
<feature type="transmembrane region" description="Helical" evidence="2">
    <location>
        <begin position="45"/>
        <end position="63"/>
    </location>
</feature>